<dbReference type="SUPFAM" id="SSF51730">
    <property type="entry name" value="FAD-linked oxidoreductase"/>
    <property type="match status" value="1"/>
</dbReference>
<evidence type="ECO:0000313" key="11">
    <source>
        <dbReference type="EMBL" id="TPX46121.1"/>
    </source>
</evidence>
<dbReference type="Proteomes" id="UP000317494">
    <property type="component" value="Unassembled WGS sequence"/>
</dbReference>
<dbReference type="AlphaFoldDB" id="A0A507CHL2"/>
<dbReference type="PANTHER" id="PTHR45754:SF3">
    <property type="entry name" value="METHYLENETETRAHYDROFOLATE REDUCTASE (NADPH)"/>
    <property type="match status" value="1"/>
</dbReference>
<dbReference type="EMBL" id="QEAN01000369">
    <property type="protein sequence ID" value="TPX39062.1"/>
    <property type="molecule type" value="Genomic_DNA"/>
</dbReference>
<keyword evidence="6" id="KW-0521">NADP</keyword>
<dbReference type="GO" id="GO:0071949">
    <property type="term" value="F:FAD binding"/>
    <property type="evidence" value="ECO:0007669"/>
    <property type="project" value="TreeGrafter"/>
</dbReference>
<dbReference type="NCBIfam" id="TIGR00677">
    <property type="entry name" value="fadh2_euk"/>
    <property type="match status" value="1"/>
</dbReference>
<protein>
    <submittedName>
        <fullName evidence="10">Methylenetetrahydrofolate reductase [NAD(P)H]</fullName>
    </submittedName>
</protein>
<dbReference type="InterPro" id="IPR004621">
    <property type="entry name" value="Fadh2_euk"/>
</dbReference>
<comment type="similarity">
    <text evidence="3">Belongs to the methylenetetrahydrofolate reductase family.</text>
</comment>
<evidence type="ECO:0000256" key="4">
    <source>
        <dbReference type="ARBA" id="ARBA00022630"/>
    </source>
</evidence>
<dbReference type="PANTHER" id="PTHR45754">
    <property type="entry name" value="METHYLENETETRAHYDROFOLATE REDUCTASE"/>
    <property type="match status" value="1"/>
</dbReference>
<dbReference type="STRING" id="286115.A0A507CHL2"/>
<dbReference type="GO" id="GO:0009086">
    <property type="term" value="P:methionine biosynthetic process"/>
    <property type="evidence" value="ECO:0007669"/>
    <property type="project" value="TreeGrafter"/>
</dbReference>
<dbReference type="GO" id="GO:0004489">
    <property type="term" value="F:methylenetetrahydrofolate reductase [NAD(P)H] activity"/>
    <property type="evidence" value="ECO:0007669"/>
    <property type="project" value="InterPro"/>
</dbReference>
<proteinExistence type="inferred from homology"/>
<dbReference type="GO" id="GO:0005829">
    <property type="term" value="C:cytosol"/>
    <property type="evidence" value="ECO:0007669"/>
    <property type="project" value="TreeGrafter"/>
</dbReference>
<dbReference type="InterPro" id="IPR029041">
    <property type="entry name" value="FAD-linked_oxidoreductase-like"/>
</dbReference>
<feature type="domain" description="MTHFR SAM-binding regulatory" evidence="9">
    <location>
        <begin position="301"/>
        <end position="581"/>
    </location>
</feature>
<comment type="pathway">
    <text evidence="2 8">One-carbon metabolism; tetrahydrofolate interconversion.</text>
</comment>
<dbReference type="EMBL" id="QEAM01000114">
    <property type="protein sequence ID" value="TPX46121.1"/>
    <property type="molecule type" value="Genomic_DNA"/>
</dbReference>
<evidence type="ECO:0000256" key="2">
    <source>
        <dbReference type="ARBA" id="ARBA00004777"/>
    </source>
</evidence>
<evidence type="ECO:0000313" key="12">
    <source>
        <dbReference type="Proteomes" id="UP000317494"/>
    </source>
</evidence>
<evidence type="ECO:0000256" key="5">
    <source>
        <dbReference type="ARBA" id="ARBA00022827"/>
    </source>
</evidence>
<evidence type="ECO:0000313" key="10">
    <source>
        <dbReference type="EMBL" id="TPX39062.1"/>
    </source>
</evidence>
<evidence type="ECO:0000256" key="6">
    <source>
        <dbReference type="ARBA" id="ARBA00022857"/>
    </source>
</evidence>
<dbReference type="Gene3D" id="3.20.20.220">
    <property type="match status" value="1"/>
</dbReference>
<sequence length="592" mass="67163">MKIIDKLHAKLQDDKCHWSFEYFPPKTEQGVLNLYDRLERMYKLGPEFIDVTWNAGGSTSDLTLDICATSQTVYGLETCMHLTCTNMPKEKVDIALKGAKDAGIQNILALRGDPPRGQEHWEAVESGFSHASDLVTYIRQQYGDYFCIGVAGYPEGHLDNPSRDDDIERLKYKIDCGSDFIITQMFYDVDVYLTWLKDCREAGITCPIIPGIMPIQSYGGFQRMTTLSKTIVPDFIQEALEPIKDDDAAVKEFGINLSVQMCNQLRAAGVRSFHFCTLNLEKSVRRILEGLNFYCEPEVVKPLPWVPSLAKGRQNETVRPIFWANRTKSYIMRTESWDDYPNGRWGDSRSPAYGDLDGYGVSLKYSHDECREMWGHPASKEDIYKLFADYCRGRLKALPWSESPLAPESSRIRDYLTRINEIGCLTINSQPAVDGAPSSDRFVGWGPKNGFCYQKAYLEFFVSPEALDVLIKQIASDPYITFYAVNRHGDLRTNTKSDGPNALTWGVFPGQEIVQPTVVEAVSFMAWKDEAFELWGRWAHLYEPGTASSTTIQEIADAWFLMNVVHNNYKVQEAIFSIFDGLTHSALHVNGR</sequence>
<comment type="cofactor">
    <cofactor evidence="1">
        <name>FAD</name>
        <dbReference type="ChEBI" id="CHEBI:57692"/>
    </cofactor>
</comment>
<dbReference type="VEuPathDB" id="FungiDB:SeMB42_g06488"/>
<dbReference type="Proteomes" id="UP000320475">
    <property type="component" value="Unassembled WGS sequence"/>
</dbReference>
<keyword evidence="12" id="KW-1185">Reference proteome</keyword>
<keyword evidence="7" id="KW-0560">Oxidoreductase</keyword>
<dbReference type="InterPro" id="IPR053806">
    <property type="entry name" value="MTHFR_C"/>
</dbReference>
<dbReference type="OrthoDB" id="16284at2759"/>
<dbReference type="CDD" id="cd00537">
    <property type="entry name" value="MTHFR"/>
    <property type="match status" value="1"/>
</dbReference>
<accession>A0A507CHL2</accession>
<evidence type="ECO:0000256" key="7">
    <source>
        <dbReference type="ARBA" id="ARBA00023002"/>
    </source>
</evidence>
<name>A0A507CHL2_9FUNG</name>
<comment type="caution">
    <text evidence="10">The sequence shown here is derived from an EMBL/GenBank/DDBJ whole genome shotgun (WGS) entry which is preliminary data.</text>
</comment>
<evidence type="ECO:0000259" key="9">
    <source>
        <dbReference type="Pfam" id="PF21895"/>
    </source>
</evidence>
<gene>
    <name evidence="11" type="ORF">SeLEV6574_g03410</name>
    <name evidence="10" type="ORF">SeMB42_g06488</name>
</gene>
<dbReference type="FunFam" id="3.20.20.220:FF:000002">
    <property type="entry name" value="Methylenetetrahydrofolate reductase"/>
    <property type="match status" value="1"/>
</dbReference>
<dbReference type="UniPathway" id="UPA00193"/>
<dbReference type="Pfam" id="PF02219">
    <property type="entry name" value="MTHFR"/>
    <property type="match status" value="1"/>
</dbReference>
<evidence type="ECO:0000256" key="1">
    <source>
        <dbReference type="ARBA" id="ARBA00001974"/>
    </source>
</evidence>
<keyword evidence="4" id="KW-0285">Flavoprotein</keyword>
<dbReference type="InterPro" id="IPR003171">
    <property type="entry name" value="Mehydrof_redctse-like"/>
</dbReference>
<dbReference type="Pfam" id="PF21895">
    <property type="entry name" value="MTHFR_C"/>
    <property type="match status" value="1"/>
</dbReference>
<keyword evidence="5" id="KW-0274">FAD</keyword>
<evidence type="ECO:0000313" key="13">
    <source>
        <dbReference type="Proteomes" id="UP000320475"/>
    </source>
</evidence>
<evidence type="ECO:0000256" key="3">
    <source>
        <dbReference type="ARBA" id="ARBA00006743"/>
    </source>
</evidence>
<dbReference type="GO" id="GO:0035999">
    <property type="term" value="P:tetrahydrofolate interconversion"/>
    <property type="evidence" value="ECO:0007669"/>
    <property type="project" value="UniProtKB-UniPathway"/>
</dbReference>
<reference evidence="12 13" key="1">
    <citation type="journal article" date="2019" name="Sci. Rep.">
        <title>Comparative genomics of chytrid fungi reveal insights into the obligate biotrophic and pathogenic lifestyle of Synchytrium endobioticum.</title>
        <authorList>
            <person name="van de Vossenberg B.T.L.H."/>
            <person name="Warris S."/>
            <person name="Nguyen H.D.T."/>
            <person name="van Gent-Pelzer M.P.E."/>
            <person name="Joly D.L."/>
            <person name="van de Geest H.C."/>
            <person name="Bonants P.J.M."/>
            <person name="Smith D.S."/>
            <person name="Levesque C.A."/>
            <person name="van der Lee T.A.J."/>
        </authorList>
    </citation>
    <scope>NUCLEOTIDE SEQUENCE [LARGE SCALE GENOMIC DNA]</scope>
    <source>
        <strain evidence="11 13">LEV6574</strain>
        <strain evidence="10 12">MB42</strain>
    </source>
</reference>
<evidence type="ECO:0000256" key="8">
    <source>
        <dbReference type="RuleBase" id="RU004254"/>
    </source>
</evidence>
<organism evidence="10 12">
    <name type="scientific">Synchytrium endobioticum</name>
    <dbReference type="NCBI Taxonomy" id="286115"/>
    <lineage>
        <taxon>Eukaryota</taxon>
        <taxon>Fungi</taxon>
        <taxon>Fungi incertae sedis</taxon>
        <taxon>Chytridiomycota</taxon>
        <taxon>Chytridiomycota incertae sedis</taxon>
        <taxon>Chytridiomycetes</taxon>
        <taxon>Synchytriales</taxon>
        <taxon>Synchytriaceae</taxon>
        <taxon>Synchytrium</taxon>
    </lineage>
</organism>